<dbReference type="Pfam" id="PF03413">
    <property type="entry name" value="PepSY"/>
    <property type="match status" value="2"/>
</dbReference>
<dbReference type="Proteomes" id="UP000282892">
    <property type="component" value="Chromosome"/>
</dbReference>
<dbReference type="KEGG" id="nmk:CHR53_05170"/>
<evidence type="ECO:0000313" key="4">
    <source>
        <dbReference type="Proteomes" id="UP000282892"/>
    </source>
</evidence>
<sequence>MRKKRWIWILISIFTVVILFIGFLQWNGLNSKAAALSKEKATDLVEQRYKGKVTKINKVDGQYIIEMNRNKMRYEIKLQSNGQVLSFSKIDRNEKQDQPQAKTDAEIKKLLLTEFKGEIVSFKKHSEKQRDIYDVVLQSKDRKSIVKVDAQTGEIIFRKIIEFNKPTVKVSEAEASKIALKQVKGKVDDIELEESGGTSYYLVDIDTEDDREATIQIHAITGEVLSVTWDD</sequence>
<keyword evidence="1" id="KW-0812">Transmembrane</keyword>
<name>A0A3Q9QWX9_9BACI</name>
<feature type="transmembrane region" description="Helical" evidence="1">
    <location>
        <begin position="7"/>
        <end position="26"/>
    </location>
</feature>
<feature type="domain" description="PepSY" evidence="2">
    <location>
        <begin position="105"/>
        <end position="156"/>
    </location>
</feature>
<dbReference type="Gene3D" id="3.10.450.40">
    <property type="match status" value="2"/>
</dbReference>
<gene>
    <name evidence="3" type="ORF">CHR53_05170</name>
</gene>
<keyword evidence="1" id="KW-1133">Transmembrane helix</keyword>
<evidence type="ECO:0000256" key="1">
    <source>
        <dbReference type="SAM" id="Phobius"/>
    </source>
</evidence>
<dbReference type="InterPro" id="IPR025711">
    <property type="entry name" value="PepSY"/>
</dbReference>
<dbReference type="EMBL" id="CP022572">
    <property type="protein sequence ID" value="AZU60703.1"/>
    <property type="molecule type" value="Genomic_DNA"/>
</dbReference>
<keyword evidence="1" id="KW-0472">Membrane</keyword>
<dbReference type="RefSeq" id="WP_127485471.1">
    <property type="nucleotide sequence ID" value="NZ_CP022572.1"/>
</dbReference>
<protein>
    <recommendedName>
        <fullName evidence="2">PepSY domain-containing protein</fullName>
    </recommendedName>
</protein>
<organism evidence="3 4">
    <name type="scientific">Neobacillus mesonae</name>
    <dbReference type="NCBI Taxonomy" id="1193713"/>
    <lineage>
        <taxon>Bacteria</taxon>
        <taxon>Bacillati</taxon>
        <taxon>Bacillota</taxon>
        <taxon>Bacilli</taxon>
        <taxon>Bacillales</taxon>
        <taxon>Bacillaceae</taxon>
        <taxon>Neobacillus</taxon>
    </lineage>
</organism>
<evidence type="ECO:0000259" key="2">
    <source>
        <dbReference type="Pfam" id="PF03413"/>
    </source>
</evidence>
<keyword evidence="4" id="KW-1185">Reference proteome</keyword>
<reference evidence="3 4" key="1">
    <citation type="submission" date="2017-07" db="EMBL/GenBank/DDBJ databases">
        <title>The complete genome sequence of Bacillus mesonae strain H20-5, an efficient strain improving plant abiotic stress resistance.</title>
        <authorList>
            <person name="Kim S.Y."/>
            <person name="Song H."/>
            <person name="Sang M.K."/>
            <person name="Weon H.-Y."/>
            <person name="Song J."/>
        </authorList>
    </citation>
    <scope>NUCLEOTIDE SEQUENCE [LARGE SCALE GENOMIC DNA]</scope>
    <source>
        <strain evidence="3 4">H20-5</strain>
    </source>
</reference>
<proteinExistence type="predicted"/>
<evidence type="ECO:0000313" key="3">
    <source>
        <dbReference type="EMBL" id="AZU60703.1"/>
    </source>
</evidence>
<accession>A0A3Q9QWX9</accession>
<dbReference type="AlphaFoldDB" id="A0A3Q9QWX9"/>
<dbReference type="STRING" id="1193713.GCA_001636315_03562"/>
<dbReference type="OrthoDB" id="2476750at2"/>
<feature type="domain" description="PepSY" evidence="2">
    <location>
        <begin position="169"/>
        <end position="227"/>
    </location>
</feature>